<dbReference type="PANTHER" id="PTHR33649">
    <property type="entry name" value="PAR1 PROTEIN"/>
    <property type="match status" value="1"/>
</dbReference>
<protein>
    <submittedName>
        <fullName evidence="2">OLC1v1027423C2</fullName>
    </submittedName>
</protein>
<evidence type="ECO:0000313" key="2">
    <source>
        <dbReference type="EMBL" id="CAI9092232.1"/>
    </source>
</evidence>
<dbReference type="Pfam" id="PF06521">
    <property type="entry name" value="PAR1"/>
    <property type="match status" value="1"/>
</dbReference>
<feature type="chain" id="PRO_5043516474" evidence="1">
    <location>
        <begin position="30"/>
        <end position="193"/>
    </location>
</feature>
<dbReference type="Proteomes" id="UP001161247">
    <property type="component" value="Chromosome 1"/>
</dbReference>
<dbReference type="EMBL" id="OX459118">
    <property type="protein sequence ID" value="CAI9092232.1"/>
    <property type="molecule type" value="Genomic_DNA"/>
</dbReference>
<organism evidence="2 3">
    <name type="scientific">Oldenlandia corymbosa var. corymbosa</name>
    <dbReference type="NCBI Taxonomy" id="529605"/>
    <lineage>
        <taxon>Eukaryota</taxon>
        <taxon>Viridiplantae</taxon>
        <taxon>Streptophyta</taxon>
        <taxon>Embryophyta</taxon>
        <taxon>Tracheophyta</taxon>
        <taxon>Spermatophyta</taxon>
        <taxon>Magnoliopsida</taxon>
        <taxon>eudicotyledons</taxon>
        <taxon>Gunneridae</taxon>
        <taxon>Pentapetalae</taxon>
        <taxon>asterids</taxon>
        <taxon>lamiids</taxon>
        <taxon>Gentianales</taxon>
        <taxon>Rubiaceae</taxon>
        <taxon>Rubioideae</taxon>
        <taxon>Spermacoceae</taxon>
        <taxon>Hedyotis-Oldenlandia complex</taxon>
        <taxon>Oldenlandia</taxon>
    </lineage>
</organism>
<keyword evidence="3" id="KW-1185">Reference proteome</keyword>
<feature type="signal peptide" evidence="1">
    <location>
        <begin position="1"/>
        <end position="29"/>
    </location>
</feature>
<gene>
    <name evidence="2" type="ORF">OLC1_LOCUS3950</name>
</gene>
<keyword evidence="1" id="KW-0732">Signal</keyword>
<evidence type="ECO:0000256" key="1">
    <source>
        <dbReference type="SAM" id="SignalP"/>
    </source>
</evidence>
<reference evidence="2" key="1">
    <citation type="submission" date="2023-03" db="EMBL/GenBank/DDBJ databases">
        <authorList>
            <person name="Julca I."/>
        </authorList>
    </citation>
    <scope>NUCLEOTIDE SEQUENCE</scope>
</reference>
<dbReference type="PANTHER" id="PTHR33649:SF2">
    <property type="entry name" value="PAR1 PROTEIN"/>
    <property type="match status" value="1"/>
</dbReference>
<dbReference type="AlphaFoldDB" id="A0AAV1CBN5"/>
<proteinExistence type="predicted"/>
<name>A0AAV1CBN5_OLDCO</name>
<evidence type="ECO:0000313" key="3">
    <source>
        <dbReference type="Proteomes" id="UP001161247"/>
    </source>
</evidence>
<dbReference type="InterPro" id="IPR009489">
    <property type="entry name" value="PAR1"/>
</dbReference>
<sequence>MALSSSSTTMLYISAVIIALCLCVRGALGNVVCEELSKQSCAYAVSSSGKRCVLENKHVDRKMKEEEYTCRTSEIEAGDRFKGWIETDECVQSCGLDRNALGISSDSLLDSQFTRKLCSPPCFRGCPNVADLYFSVAVGEGVYLPKLCEVQRADARREMAEIRSSSFVAAGPESGGGVKAAEVDPIAPAFPPF</sequence>
<accession>A0AAV1CBN5</accession>